<feature type="compositionally biased region" description="Basic residues" evidence="1">
    <location>
        <begin position="12"/>
        <end position="24"/>
    </location>
</feature>
<feature type="compositionally biased region" description="Basic and acidic residues" evidence="1">
    <location>
        <begin position="32"/>
        <end position="51"/>
    </location>
</feature>
<dbReference type="PANTHER" id="PTHR37535:SF3">
    <property type="entry name" value="FLUG DOMAIN-CONTAINING PROTEIN"/>
    <property type="match status" value="1"/>
</dbReference>
<reference evidence="2 3" key="1">
    <citation type="submission" date="2020-01" db="EMBL/GenBank/DDBJ databases">
        <title>Draft genome sequence of Aspergillus lentulus IFM 60648.</title>
        <authorList>
            <person name="Takahashi H."/>
            <person name="Yaguchi T."/>
        </authorList>
    </citation>
    <scope>NUCLEOTIDE SEQUENCE [LARGE SCALE GENOMIC DNA]</scope>
    <source>
        <strain evidence="2 3">IFM 60648</strain>
    </source>
</reference>
<accession>A0ABQ1AGL1</accession>
<evidence type="ECO:0008006" key="4">
    <source>
        <dbReference type="Google" id="ProtNLM"/>
    </source>
</evidence>
<keyword evidence="3" id="KW-1185">Reference proteome</keyword>
<gene>
    <name evidence="2" type="ORF">IFM60648_06052</name>
</gene>
<feature type="region of interest" description="Disordered" evidence="1">
    <location>
        <begin position="1"/>
        <end position="51"/>
    </location>
</feature>
<proteinExistence type="predicted"/>
<dbReference type="Proteomes" id="UP000465220">
    <property type="component" value="Unassembled WGS sequence"/>
</dbReference>
<comment type="caution">
    <text evidence="2">The sequence shown here is derived from an EMBL/GenBank/DDBJ whole genome shotgun (WGS) entry which is preliminary data.</text>
</comment>
<evidence type="ECO:0000256" key="1">
    <source>
        <dbReference type="SAM" id="MobiDB-lite"/>
    </source>
</evidence>
<evidence type="ECO:0000313" key="2">
    <source>
        <dbReference type="EMBL" id="GFF81525.1"/>
    </source>
</evidence>
<sequence>MRERSNSWKAAQQKKKREARRKLREVRGYNPDAHREKDAERATGRASKKAKEVYRKHARKYGEFLMEVKNMHEGFRLEEGYPAPTLERLKQYMRWFIESTKDRLDPDGRPTMKSTQPRRKFRSRLFPDWQRIPECDAADLYNKDLVQDRTNKAIKRQKFDLKLCDFERAMTALWETDDIRNSSEVSVMRTFNLSYSVLSMPLGDLDFDLNIDLINSGPRTT</sequence>
<dbReference type="PANTHER" id="PTHR37535">
    <property type="entry name" value="FLUG DOMAIN PROTEIN"/>
    <property type="match status" value="1"/>
</dbReference>
<organism evidence="2 3">
    <name type="scientific">Aspergillus lentulus</name>
    <dbReference type="NCBI Taxonomy" id="293939"/>
    <lineage>
        <taxon>Eukaryota</taxon>
        <taxon>Fungi</taxon>
        <taxon>Dikarya</taxon>
        <taxon>Ascomycota</taxon>
        <taxon>Pezizomycotina</taxon>
        <taxon>Eurotiomycetes</taxon>
        <taxon>Eurotiomycetidae</taxon>
        <taxon>Eurotiales</taxon>
        <taxon>Aspergillaceae</taxon>
        <taxon>Aspergillus</taxon>
        <taxon>Aspergillus subgen. Fumigati</taxon>
    </lineage>
</organism>
<evidence type="ECO:0000313" key="3">
    <source>
        <dbReference type="Proteomes" id="UP000465220"/>
    </source>
</evidence>
<protein>
    <recommendedName>
        <fullName evidence="4">HMG box domain-containing protein</fullName>
    </recommendedName>
</protein>
<name>A0ABQ1AGL1_ASPLE</name>
<dbReference type="EMBL" id="BLKI01000034">
    <property type="protein sequence ID" value="GFF81525.1"/>
    <property type="molecule type" value="Genomic_DNA"/>
</dbReference>